<dbReference type="GO" id="GO:0016020">
    <property type="term" value="C:membrane"/>
    <property type="evidence" value="ECO:0007669"/>
    <property type="project" value="UniProtKB-SubCell"/>
</dbReference>
<evidence type="ECO:0000256" key="1">
    <source>
        <dbReference type="ARBA" id="ARBA00004370"/>
    </source>
</evidence>
<evidence type="ECO:0000259" key="10">
    <source>
        <dbReference type="PROSITE" id="PS50929"/>
    </source>
</evidence>
<reference evidence="11" key="1">
    <citation type="submission" date="2017-09" db="EMBL/GenBank/DDBJ databases">
        <title>Polyketide synthases of a Diaporthe helianthi virulent isolate.</title>
        <authorList>
            <person name="Baroncelli R."/>
        </authorList>
    </citation>
    <scope>NUCLEOTIDE SEQUENCE [LARGE SCALE GENOMIC DNA]</scope>
    <source>
        <strain evidence="11">7/96</strain>
    </source>
</reference>
<evidence type="ECO:0000256" key="5">
    <source>
        <dbReference type="ARBA" id="ARBA00022840"/>
    </source>
</evidence>
<dbReference type="InParanoid" id="A0A2P5HPS6"/>
<dbReference type="Pfam" id="PF00005">
    <property type="entry name" value="ABC_tran"/>
    <property type="match status" value="1"/>
</dbReference>
<dbReference type="Gene3D" id="3.40.50.300">
    <property type="entry name" value="P-loop containing nucleotide triphosphate hydrolases"/>
    <property type="match status" value="1"/>
</dbReference>
<evidence type="ECO:0000256" key="2">
    <source>
        <dbReference type="ARBA" id="ARBA00022448"/>
    </source>
</evidence>
<comment type="caution">
    <text evidence="11">The sequence shown here is derived from an EMBL/GenBank/DDBJ whole genome shotgun (WGS) entry which is preliminary data.</text>
</comment>
<dbReference type="Proteomes" id="UP000094444">
    <property type="component" value="Unassembled WGS sequence"/>
</dbReference>
<feature type="transmembrane region" description="Helical" evidence="8">
    <location>
        <begin position="482"/>
        <end position="500"/>
    </location>
</feature>
<dbReference type="PANTHER" id="PTHR24223">
    <property type="entry name" value="ATP-BINDING CASSETTE SUB-FAMILY C"/>
    <property type="match status" value="1"/>
</dbReference>
<evidence type="ECO:0000256" key="6">
    <source>
        <dbReference type="ARBA" id="ARBA00022989"/>
    </source>
</evidence>
<dbReference type="SUPFAM" id="SSF52540">
    <property type="entry name" value="P-loop containing nucleoside triphosphate hydrolases"/>
    <property type="match status" value="1"/>
</dbReference>
<dbReference type="Gene3D" id="1.20.1560.10">
    <property type="entry name" value="ABC transporter type 1, transmembrane domain"/>
    <property type="match status" value="1"/>
</dbReference>
<comment type="subcellular location">
    <subcellularLocation>
        <location evidence="1">Membrane</location>
    </subcellularLocation>
</comment>
<dbReference type="SMART" id="SM00382">
    <property type="entry name" value="AAA"/>
    <property type="match status" value="1"/>
</dbReference>
<keyword evidence="4" id="KW-0547">Nucleotide-binding</keyword>
<feature type="transmembrane region" description="Helical" evidence="8">
    <location>
        <begin position="112"/>
        <end position="137"/>
    </location>
</feature>
<dbReference type="CDD" id="cd03250">
    <property type="entry name" value="ABCC_MRP_domain1"/>
    <property type="match status" value="1"/>
</dbReference>
<keyword evidence="3 8" id="KW-0812">Transmembrane</keyword>
<evidence type="ECO:0000256" key="3">
    <source>
        <dbReference type="ARBA" id="ARBA00022692"/>
    </source>
</evidence>
<evidence type="ECO:0008006" key="13">
    <source>
        <dbReference type="Google" id="ProtNLM"/>
    </source>
</evidence>
<feature type="domain" description="ABC transporter" evidence="9">
    <location>
        <begin position="170"/>
        <end position="397"/>
    </location>
</feature>
<dbReference type="STRING" id="158607.A0A2P5HPS6"/>
<proteinExistence type="predicted"/>
<evidence type="ECO:0000256" key="4">
    <source>
        <dbReference type="ARBA" id="ARBA00022741"/>
    </source>
</evidence>
<evidence type="ECO:0000256" key="7">
    <source>
        <dbReference type="ARBA" id="ARBA00023136"/>
    </source>
</evidence>
<dbReference type="GO" id="GO:0005524">
    <property type="term" value="F:ATP binding"/>
    <property type="evidence" value="ECO:0007669"/>
    <property type="project" value="UniProtKB-KW"/>
</dbReference>
<keyword evidence="6 8" id="KW-1133">Transmembrane helix</keyword>
<dbReference type="InterPro" id="IPR027417">
    <property type="entry name" value="P-loop_NTPase"/>
</dbReference>
<dbReference type="InterPro" id="IPR011527">
    <property type="entry name" value="ABC1_TM_dom"/>
</dbReference>
<gene>
    <name evidence="11" type="ORF">DHEL01_v209361</name>
</gene>
<dbReference type="PANTHER" id="PTHR24223:SF345">
    <property type="entry name" value="ABC MULTIDRUG TRANSPORTER (EUROFUNG)"/>
    <property type="match status" value="1"/>
</dbReference>
<keyword evidence="5" id="KW-0067">ATP-binding</keyword>
<dbReference type="SUPFAM" id="SSF90123">
    <property type="entry name" value="ABC transporter transmembrane region"/>
    <property type="match status" value="1"/>
</dbReference>
<dbReference type="EMBL" id="MAVT02001048">
    <property type="protein sequence ID" value="POS72247.1"/>
    <property type="molecule type" value="Genomic_DNA"/>
</dbReference>
<keyword evidence="7 8" id="KW-0472">Membrane</keyword>
<feature type="domain" description="ABC transmembrane type-1" evidence="10">
    <location>
        <begin position="1"/>
        <end position="132"/>
    </location>
</feature>
<evidence type="ECO:0000313" key="11">
    <source>
        <dbReference type="EMBL" id="POS72247.1"/>
    </source>
</evidence>
<dbReference type="InterPro" id="IPR017871">
    <property type="entry name" value="ABC_transporter-like_CS"/>
</dbReference>
<dbReference type="OrthoDB" id="4139357at2759"/>
<evidence type="ECO:0000259" key="9">
    <source>
        <dbReference type="PROSITE" id="PS50893"/>
    </source>
</evidence>
<dbReference type="GO" id="GO:0016887">
    <property type="term" value="F:ATP hydrolysis activity"/>
    <property type="evidence" value="ECO:0007669"/>
    <property type="project" value="InterPro"/>
</dbReference>
<sequence>MSRYLAKNLLGRQKSWSVATQKRLAMTTSMLASIKSLKMLGTTPYTETLIQNLRLNELAMAKRVRWMMVAYNASANALGIFSPIITFVLYAFLATFGGSPLDTETAFTTTALLGLITHPANMIMTIVPQAVGSLAAFERIQQYLLQPSRRDDRLLVKNPDNISVQNSLAIQMQNVAIEGNSSSGPILKNINLVVHKGSIAICSGTVGSGKTVLARALMGEIETASGQIFVSSKRMGLCAQSPWLPSGTLREAICGFSPDDQTWYQEILRMCCLNEDISTFPHGEDTQIGSRGFNLSGGQRQRVALARALYARCEILILDDPFSALDGNTQSTIVDNLLGTNGLFKRMGTTVFLVTNTASYFHLSDWLIVLGDASVKYQGTWADLAQKSGANIDPSILQSEKKDDQTQLEVDSTIRIQTLKVADAVLDLSRATGDLSLYSYYLRAVGYRNFFLLMTCTALYSFFITFPQYWLTKWTAAPAYQASFYIGGYLIASLIAWTATNGSMW</sequence>
<evidence type="ECO:0000256" key="8">
    <source>
        <dbReference type="SAM" id="Phobius"/>
    </source>
</evidence>
<dbReference type="InterPro" id="IPR036640">
    <property type="entry name" value="ABC1_TM_sf"/>
</dbReference>
<dbReference type="InterPro" id="IPR050173">
    <property type="entry name" value="ABC_transporter_C-like"/>
</dbReference>
<name>A0A2P5HPS6_DIAHE</name>
<dbReference type="GO" id="GO:0140359">
    <property type="term" value="F:ABC-type transporter activity"/>
    <property type="evidence" value="ECO:0007669"/>
    <property type="project" value="InterPro"/>
</dbReference>
<protein>
    <recommendedName>
        <fullName evidence="13">ABC transporter</fullName>
    </recommendedName>
</protein>
<feature type="transmembrane region" description="Helical" evidence="8">
    <location>
        <begin position="69"/>
        <end position="92"/>
    </location>
</feature>
<keyword evidence="12" id="KW-1185">Reference proteome</keyword>
<feature type="transmembrane region" description="Helical" evidence="8">
    <location>
        <begin position="450"/>
        <end position="470"/>
    </location>
</feature>
<dbReference type="InterPro" id="IPR003593">
    <property type="entry name" value="AAA+_ATPase"/>
</dbReference>
<evidence type="ECO:0000313" key="12">
    <source>
        <dbReference type="Proteomes" id="UP000094444"/>
    </source>
</evidence>
<dbReference type="PROSITE" id="PS50893">
    <property type="entry name" value="ABC_TRANSPORTER_2"/>
    <property type="match status" value="1"/>
</dbReference>
<dbReference type="PROSITE" id="PS00211">
    <property type="entry name" value="ABC_TRANSPORTER_1"/>
    <property type="match status" value="1"/>
</dbReference>
<dbReference type="PROSITE" id="PS50929">
    <property type="entry name" value="ABC_TM1F"/>
    <property type="match status" value="1"/>
</dbReference>
<dbReference type="AlphaFoldDB" id="A0A2P5HPS6"/>
<dbReference type="InterPro" id="IPR003439">
    <property type="entry name" value="ABC_transporter-like_ATP-bd"/>
</dbReference>
<organism evidence="11 12">
    <name type="scientific">Diaporthe helianthi</name>
    <dbReference type="NCBI Taxonomy" id="158607"/>
    <lineage>
        <taxon>Eukaryota</taxon>
        <taxon>Fungi</taxon>
        <taxon>Dikarya</taxon>
        <taxon>Ascomycota</taxon>
        <taxon>Pezizomycotina</taxon>
        <taxon>Sordariomycetes</taxon>
        <taxon>Sordariomycetidae</taxon>
        <taxon>Diaporthales</taxon>
        <taxon>Diaporthaceae</taxon>
        <taxon>Diaporthe</taxon>
    </lineage>
</organism>
<accession>A0A2P5HPS6</accession>
<keyword evidence="2" id="KW-0813">Transport</keyword>